<gene>
    <name evidence="5" type="ORF">WJX75_003678</name>
</gene>
<keyword evidence="2" id="KW-0863">Zinc-finger</keyword>
<evidence type="ECO:0000313" key="6">
    <source>
        <dbReference type="Proteomes" id="UP001491310"/>
    </source>
</evidence>
<dbReference type="PANTHER" id="PTHR31742">
    <property type="entry name" value="RPA-INTERACTING PROTEIN RPAIN"/>
    <property type="match status" value="1"/>
</dbReference>
<evidence type="ECO:0000256" key="2">
    <source>
        <dbReference type="ARBA" id="ARBA00022771"/>
    </source>
</evidence>
<evidence type="ECO:0000259" key="4">
    <source>
        <dbReference type="Pfam" id="PF14768"/>
    </source>
</evidence>
<dbReference type="Proteomes" id="UP001491310">
    <property type="component" value="Unassembled WGS sequence"/>
</dbReference>
<protein>
    <recommendedName>
        <fullName evidence="4">RPA-interacting protein C-terminal domain-containing protein</fullName>
    </recommendedName>
</protein>
<evidence type="ECO:0000313" key="5">
    <source>
        <dbReference type="EMBL" id="KAK9903355.1"/>
    </source>
</evidence>
<comment type="caution">
    <text evidence="5">The sequence shown here is derived from an EMBL/GenBank/DDBJ whole genome shotgun (WGS) entry which is preliminary data.</text>
</comment>
<dbReference type="InterPro" id="IPR028156">
    <property type="entry name" value="RIP"/>
</dbReference>
<dbReference type="Pfam" id="PF14768">
    <property type="entry name" value="RPA_interact_C"/>
    <property type="match status" value="1"/>
</dbReference>
<sequence>MGSSVQQRRSAKTVSDKAQWRGRVRSECLQRVKDQRAGLLWRLRQEGGGGNGEYEELMRSLEESLFEDVRRDEAAFLAEHERWEAAAADSDLSMLEDLQAEDTSRSCPIPCPVCRNGHLTEHNGVVLCSSGDLRMDLRVEGLTLDDVRQRLANVLDAHVLQGCHGQPRFVLDTALMSDTPSLLMYCETCGSLHVVV</sequence>
<keyword evidence="3" id="KW-0862">Zinc</keyword>
<proteinExistence type="predicted"/>
<keyword evidence="1" id="KW-0479">Metal-binding</keyword>
<dbReference type="PANTHER" id="PTHR31742:SF1">
    <property type="entry name" value="RPA-INTERACTING PROTEIN"/>
    <property type="match status" value="1"/>
</dbReference>
<dbReference type="InterPro" id="IPR028159">
    <property type="entry name" value="RPA_interact_C_dom"/>
</dbReference>
<accession>A0ABR2YDY4</accession>
<evidence type="ECO:0000256" key="3">
    <source>
        <dbReference type="ARBA" id="ARBA00022833"/>
    </source>
</evidence>
<reference evidence="5 6" key="1">
    <citation type="journal article" date="2024" name="Nat. Commun.">
        <title>Phylogenomics reveals the evolutionary origins of lichenization in chlorophyte algae.</title>
        <authorList>
            <person name="Puginier C."/>
            <person name="Libourel C."/>
            <person name="Otte J."/>
            <person name="Skaloud P."/>
            <person name="Haon M."/>
            <person name="Grisel S."/>
            <person name="Petersen M."/>
            <person name="Berrin J.G."/>
            <person name="Delaux P.M."/>
            <person name="Dal Grande F."/>
            <person name="Keller J."/>
        </authorList>
    </citation>
    <scope>NUCLEOTIDE SEQUENCE [LARGE SCALE GENOMIC DNA]</scope>
    <source>
        <strain evidence="5 6">SAG 216-7</strain>
    </source>
</reference>
<dbReference type="EMBL" id="JALJOT010000014">
    <property type="protein sequence ID" value="KAK9903355.1"/>
    <property type="molecule type" value="Genomic_DNA"/>
</dbReference>
<evidence type="ECO:0000256" key="1">
    <source>
        <dbReference type="ARBA" id="ARBA00022723"/>
    </source>
</evidence>
<feature type="domain" description="RPA-interacting protein C-terminal" evidence="4">
    <location>
        <begin position="111"/>
        <end position="193"/>
    </location>
</feature>
<name>A0ABR2YDY4_9CHLO</name>
<organism evidence="5 6">
    <name type="scientific">Coccomyxa subellipsoidea</name>
    <dbReference type="NCBI Taxonomy" id="248742"/>
    <lineage>
        <taxon>Eukaryota</taxon>
        <taxon>Viridiplantae</taxon>
        <taxon>Chlorophyta</taxon>
        <taxon>core chlorophytes</taxon>
        <taxon>Trebouxiophyceae</taxon>
        <taxon>Trebouxiophyceae incertae sedis</taxon>
        <taxon>Coccomyxaceae</taxon>
        <taxon>Coccomyxa</taxon>
    </lineage>
</organism>
<keyword evidence="6" id="KW-1185">Reference proteome</keyword>